<dbReference type="GO" id="GO:0032196">
    <property type="term" value="P:transposition"/>
    <property type="evidence" value="ECO:0007669"/>
    <property type="project" value="TreeGrafter"/>
</dbReference>
<accession>A0A4R2GPT8</accession>
<evidence type="ECO:0000313" key="2">
    <source>
        <dbReference type="Proteomes" id="UP000294508"/>
    </source>
</evidence>
<keyword evidence="2" id="KW-1185">Reference proteome</keyword>
<protein>
    <recommendedName>
        <fullName evidence="3">Integrase catalytic domain-containing protein</fullName>
    </recommendedName>
</protein>
<feature type="non-terminal residue" evidence="1">
    <location>
        <position position="1"/>
    </location>
</feature>
<sequence length="57" mass="6530">REYLPKGTDLSTHTANDLNAIADELNDRPRKRLGYHTPREMFASLLLQDLHRVATTP</sequence>
<dbReference type="InterPro" id="IPR051917">
    <property type="entry name" value="Transposase-Integrase"/>
</dbReference>
<dbReference type="PANTHER" id="PTHR10948">
    <property type="entry name" value="TRANSPOSASE"/>
    <property type="match status" value="1"/>
</dbReference>
<dbReference type="EMBL" id="SLWN01000035">
    <property type="protein sequence ID" value="TCO11727.1"/>
    <property type="molecule type" value="Genomic_DNA"/>
</dbReference>
<evidence type="ECO:0000313" key="1">
    <source>
        <dbReference type="EMBL" id="TCO11727.1"/>
    </source>
</evidence>
<organism evidence="1 2">
    <name type="scientific">Kribbella steppae</name>
    <dbReference type="NCBI Taxonomy" id="2512223"/>
    <lineage>
        <taxon>Bacteria</taxon>
        <taxon>Bacillati</taxon>
        <taxon>Actinomycetota</taxon>
        <taxon>Actinomycetes</taxon>
        <taxon>Propionibacteriales</taxon>
        <taxon>Kribbellaceae</taxon>
        <taxon>Kribbella</taxon>
    </lineage>
</organism>
<dbReference type="Proteomes" id="UP000294508">
    <property type="component" value="Unassembled WGS sequence"/>
</dbReference>
<reference evidence="1 2" key="1">
    <citation type="journal article" date="2015" name="Stand. Genomic Sci.">
        <title>Genomic Encyclopedia of Bacterial and Archaeal Type Strains, Phase III: the genomes of soil and plant-associated and newly described type strains.</title>
        <authorList>
            <person name="Whitman W.B."/>
            <person name="Woyke T."/>
            <person name="Klenk H.P."/>
            <person name="Zhou Y."/>
            <person name="Lilburn T.G."/>
            <person name="Beck B.J."/>
            <person name="De Vos P."/>
            <person name="Vandamme P."/>
            <person name="Eisen J.A."/>
            <person name="Garrity G."/>
            <person name="Hugenholtz P."/>
            <person name="Kyrpides N.C."/>
        </authorList>
    </citation>
    <scope>NUCLEOTIDE SEQUENCE [LARGE SCALE GENOMIC DNA]</scope>
    <source>
        <strain evidence="1 2">VKM Ac-2572</strain>
    </source>
</reference>
<dbReference type="GO" id="GO:0004803">
    <property type="term" value="F:transposase activity"/>
    <property type="evidence" value="ECO:0007669"/>
    <property type="project" value="TreeGrafter"/>
</dbReference>
<gene>
    <name evidence="1" type="ORF">EV652_1353</name>
</gene>
<comment type="caution">
    <text evidence="1">The sequence shown here is derived from an EMBL/GenBank/DDBJ whole genome shotgun (WGS) entry which is preliminary data.</text>
</comment>
<dbReference type="GO" id="GO:0005829">
    <property type="term" value="C:cytosol"/>
    <property type="evidence" value="ECO:0007669"/>
    <property type="project" value="TreeGrafter"/>
</dbReference>
<name>A0A4R2GPT8_9ACTN</name>
<dbReference type="PANTHER" id="PTHR10948:SF23">
    <property type="entry name" value="TRANSPOSASE INSI FOR INSERTION SEQUENCE ELEMENT IS30A-RELATED"/>
    <property type="match status" value="1"/>
</dbReference>
<proteinExistence type="predicted"/>
<evidence type="ECO:0008006" key="3">
    <source>
        <dbReference type="Google" id="ProtNLM"/>
    </source>
</evidence>
<dbReference type="AlphaFoldDB" id="A0A4R2GPT8"/>